<evidence type="ECO:0000313" key="1">
    <source>
        <dbReference type="EMBL" id="MEY6431325.1"/>
    </source>
</evidence>
<gene>
    <name evidence="1" type="ORF">ABC977_02765</name>
</gene>
<comment type="caution">
    <text evidence="1">The sequence shown here is derived from an EMBL/GenBank/DDBJ whole genome shotgun (WGS) entry which is preliminary data.</text>
</comment>
<reference evidence="1 2" key="1">
    <citation type="submission" date="2024-05" db="EMBL/GenBank/DDBJ databases">
        <title>Genome Sequence and Characterization of the New Strain Purple Sulfur Bacterium of Genus Thioalkalicoccus.</title>
        <authorList>
            <person name="Bryantseva I.A."/>
            <person name="Kyndt J.A."/>
            <person name="Imhoff J.F."/>
        </authorList>
    </citation>
    <scope>NUCLEOTIDE SEQUENCE [LARGE SCALE GENOMIC DNA]</scope>
    <source>
        <strain evidence="1 2">Um2</strain>
    </source>
</reference>
<evidence type="ECO:0000313" key="2">
    <source>
        <dbReference type="Proteomes" id="UP001564408"/>
    </source>
</evidence>
<organism evidence="1 2">
    <name type="scientific">Thioalkalicoccus limnaeus</name>
    <dbReference type="NCBI Taxonomy" id="120681"/>
    <lineage>
        <taxon>Bacteria</taxon>
        <taxon>Pseudomonadati</taxon>
        <taxon>Pseudomonadota</taxon>
        <taxon>Gammaproteobacteria</taxon>
        <taxon>Chromatiales</taxon>
        <taxon>Chromatiaceae</taxon>
        <taxon>Thioalkalicoccus</taxon>
    </lineage>
</organism>
<dbReference type="Proteomes" id="UP001564408">
    <property type="component" value="Unassembled WGS sequence"/>
</dbReference>
<dbReference type="InterPro" id="IPR021357">
    <property type="entry name" value="DUF2782"/>
</dbReference>
<name>A0ABV4BB60_9GAMM</name>
<dbReference type="RefSeq" id="WP_369665703.1">
    <property type="nucleotide sequence ID" value="NZ_JBDKXB010000002.1"/>
</dbReference>
<dbReference type="Gene3D" id="2.20.130.30">
    <property type="entry name" value="Protein of unknown function DUF2782"/>
    <property type="match status" value="1"/>
</dbReference>
<dbReference type="Pfam" id="PF11191">
    <property type="entry name" value="DUF2782"/>
    <property type="match status" value="1"/>
</dbReference>
<protein>
    <submittedName>
        <fullName evidence="1">DUF2782 domain-containing protein</fullName>
    </submittedName>
</protein>
<sequence>MNRLTFAIVAALIVGAAGADPLIDEYLSPPVLPPASLSGEAIEPEITIIETEREIIQEYRIRGRLYMVRIDPLVGRPYYLIDSNGDGVLDVRDDRPWNMAVPQWLLFSW</sequence>
<keyword evidence="2" id="KW-1185">Reference proteome</keyword>
<accession>A0ABV4BB60</accession>
<proteinExistence type="predicted"/>
<dbReference type="EMBL" id="JBDKXB010000002">
    <property type="protein sequence ID" value="MEY6431325.1"/>
    <property type="molecule type" value="Genomic_DNA"/>
</dbReference>